<evidence type="ECO:0000313" key="3">
    <source>
        <dbReference type="Proteomes" id="UP000298493"/>
    </source>
</evidence>
<dbReference type="EMBL" id="SNSC02000001">
    <property type="protein sequence ID" value="TID27368.1"/>
    <property type="molecule type" value="Genomic_DNA"/>
</dbReference>
<name>A0A4Z1PSU6_9PEZI</name>
<dbReference type="PANTHER" id="PTHR10285">
    <property type="entry name" value="URIDINE KINASE"/>
    <property type="match status" value="1"/>
</dbReference>
<dbReference type="GO" id="GO:0016787">
    <property type="term" value="F:hydrolase activity"/>
    <property type="evidence" value="ECO:0007669"/>
    <property type="project" value="UniProtKB-KW"/>
</dbReference>
<reference evidence="2 3" key="1">
    <citation type="submission" date="2019-04" db="EMBL/GenBank/DDBJ databases">
        <title>High contiguity whole genome sequence and gene annotation resource for two Venturia nashicola isolates.</title>
        <authorList>
            <person name="Prokchorchik M."/>
            <person name="Won K."/>
            <person name="Lee Y."/>
            <person name="Choi E.D."/>
            <person name="Segonzac C."/>
            <person name="Sohn K.H."/>
        </authorList>
    </citation>
    <scope>NUCLEOTIDE SEQUENCE [LARGE SCALE GENOMIC DNA]</scope>
    <source>
        <strain evidence="2 3">PRI2</strain>
    </source>
</reference>
<dbReference type="Proteomes" id="UP000298493">
    <property type="component" value="Unassembled WGS sequence"/>
</dbReference>
<keyword evidence="2" id="KW-0378">Hydrolase</keyword>
<evidence type="ECO:0000313" key="2">
    <source>
        <dbReference type="EMBL" id="TID27368.1"/>
    </source>
</evidence>
<dbReference type="STRING" id="86259.A0A4Z1PSU6"/>
<accession>A0A4Z1PSU6</accession>
<feature type="domain" description="Phosphoribulokinase/uridine kinase" evidence="1">
    <location>
        <begin position="29"/>
        <end position="180"/>
    </location>
</feature>
<organism evidence="2 3">
    <name type="scientific">Venturia nashicola</name>
    <dbReference type="NCBI Taxonomy" id="86259"/>
    <lineage>
        <taxon>Eukaryota</taxon>
        <taxon>Fungi</taxon>
        <taxon>Dikarya</taxon>
        <taxon>Ascomycota</taxon>
        <taxon>Pezizomycotina</taxon>
        <taxon>Dothideomycetes</taxon>
        <taxon>Pleosporomycetidae</taxon>
        <taxon>Venturiales</taxon>
        <taxon>Venturiaceae</taxon>
        <taxon>Venturia</taxon>
    </lineage>
</organism>
<dbReference type="InterPro" id="IPR006083">
    <property type="entry name" value="PRK/URK"/>
</dbReference>
<dbReference type="GO" id="GO:0005524">
    <property type="term" value="F:ATP binding"/>
    <property type="evidence" value="ECO:0007669"/>
    <property type="project" value="InterPro"/>
</dbReference>
<proteinExistence type="predicted"/>
<sequence>MENVYTSLVARALEVHDMARYENVQHRAIIAFAGPPGSGKSTISEEVVQRLNKRAARPFAIVLSMDGFHLPRKTLDEMPNREEAYERRGIAWTFDAPRAVSLVERLHDSKHDRTVVISAPNFDHAEKDPVEDAIVIPGDISLVIMEGLWLLYDQEPWNRIPSLVDDTWFVDVDAEIARHRVAKRHIQAGIESNWEGAVRRASGNDLANGEEVRRRLTTPGIVVHSVNEE</sequence>
<dbReference type="Pfam" id="PF00485">
    <property type="entry name" value="PRK"/>
    <property type="match status" value="1"/>
</dbReference>
<dbReference type="InterPro" id="IPR027417">
    <property type="entry name" value="P-loop_NTPase"/>
</dbReference>
<evidence type="ECO:0000259" key="1">
    <source>
        <dbReference type="Pfam" id="PF00485"/>
    </source>
</evidence>
<protein>
    <submittedName>
        <fullName evidence="2">P-loop containing nucleoside triphosphate hydrolase protein</fullName>
    </submittedName>
</protein>
<dbReference type="Gene3D" id="3.40.50.300">
    <property type="entry name" value="P-loop containing nucleotide triphosphate hydrolases"/>
    <property type="match status" value="2"/>
</dbReference>
<gene>
    <name evidence="2" type="ORF">E6O75_ATG00135</name>
</gene>
<dbReference type="SUPFAM" id="SSF52540">
    <property type="entry name" value="P-loop containing nucleoside triphosphate hydrolases"/>
    <property type="match status" value="1"/>
</dbReference>
<dbReference type="AlphaFoldDB" id="A0A4Z1PSU6"/>
<comment type="caution">
    <text evidence="2">The sequence shown here is derived from an EMBL/GenBank/DDBJ whole genome shotgun (WGS) entry which is preliminary data.</text>
</comment>
<keyword evidence="3" id="KW-1185">Reference proteome</keyword>
<dbReference type="GO" id="GO:0016301">
    <property type="term" value="F:kinase activity"/>
    <property type="evidence" value="ECO:0007669"/>
    <property type="project" value="InterPro"/>
</dbReference>